<dbReference type="EC" id="4.4.1.2" evidence="3"/>
<dbReference type="AlphaFoldDB" id="A0A235B957"/>
<comment type="caution">
    <text evidence="9">The sequence shown here is derived from an EMBL/GenBank/DDBJ whole genome shotgun (WGS) entry which is preliminary data.</text>
</comment>
<evidence type="ECO:0000256" key="8">
    <source>
        <dbReference type="RuleBase" id="RU362118"/>
    </source>
</evidence>
<name>A0A235B957_9BACL</name>
<dbReference type="GO" id="GO:0030170">
    <property type="term" value="F:pyridoxal phosphate binding"/>
    <property type="evidence" value="ECO:0007669"/>
    <property type="project" value="InterPro"/>
</dbReference>
<dbReference type="Proteomes" id="UP000215459">
    <property type="component" value="Unassembled WGS sequence"/>
</dbReference>
<comment type="catalytic activity">
    <reaction evidence="5">
        <text>L-homocysteine + H2O = 2-oxobutanoate + hydrogen sulfide + NH4(+) + H(+)</text>
        <dbReference type="Rhea" id="RHEA:14501"/>
        <dbReference type="ChEBI" id="CHEBI:15377"/>
        <dbReference type="ChEBI" id="CHEBI:15378"/>
        <dbReference type="ChEBI" id="CHEBI:16763"/>
        <dbReference type="ChEBI" id="CHEBI:28938"/>
        <dbReference type="ChEBI" id="CHEBI:29919"/>
        <dbReference type="ChEBI" id="CHEBI:58199"/>
        <dbReference type="EC" id="4.4.1.2"/>
    </reaction>
    <physiologicalReaction direction="left-to-right" evidence="5">
        <dbReference type="Rhea" id="RHEA:14502"/>
    </physiologicalReaction>
</comment>
<dbReference type="RefSeq" id="WP_094263172.1">
    <property type="nucleotide sequence ID" value="NZ_NOWF01000002.1"/>
</dbReference>
<dbReference type="Gene3D" id="3.40.640.10">
    <property type="entry name" value="Type I PLP-dependent aspartate aminotransferase-like (Major domain)"/>
    <property type="match status" value="1"/>
</dbReference>
<dbReference type="InterPro" id="IPR015424">
    <property type="entry name" value="PyrdxlP-dep_Trfase"/>
</dbReference>
<dbReference type="CDD" id="cd00614">
    <property type="entry name" value="CGS_like"/>
    <property type="match status" value="1"/>
</dbReference>
<evidence type="ECO:0000256" key="4">
    <source>
        <dbReference type="ARBA" id="ARBA00047199"/>
    </source>
</evidence>
<dbReference type="GO" id="GO:0018826">
    <property type="term" value="F:methionine gamma-lyase activity"/>
    <property type="evidence" value="ECO:0007669"/>
    <property type="project" value="UniProtKB-EC"/>
</dbReference>
<comment type="similarity">
    <text evidence="8">Belongs to the trans-sulfuration enzymes family.</text>
</comment>
<evidence type="ECO:0000256" key="3">
    <source>
        <dbReference type="ARBA" id="ARBA00047175"/>
    </source>
</evidence>
<protein>
    <recommendedName>
        <fullName evidence="3">homocysteine desulfhydrase</fullName>
        <ecNumber evidence="3">4.4.1.2</ecNumber>
    </recommendedName>
    <alternativeName>
        <fullName evidence="4">Homocysteine desulfhydrase</fullName>
    </alternativeName>
</protein>
<reference evidence="9 10" key="1">
    <citation type="submission" date="2017-07" db="EMBL/GenBank/DDBJ databases">
        <title>The genome sequence of Paludifilum halophilum highlights mechanisms for microbial adaptation to high salt environemnts.</title>
        <authorList>
            <person name="Belbahri L."/>
        </authorList>
    </citation>
    <scope>NUCLEOTIDE SEQUENCE [LARGE SCALE GENOMIC DNA]</scope>
    <source>
        <strain evidence="9 10">DSM 102817</strain>
    </source>
</reference>
<keyword evidence="10" id="KW-1185">Reference proteome</keyword>
<gene>
    <name evidence="9" type="ORF">CHM34_03265</name>
</gene>
<dbReference type="OrthoDB" id="9803887at2"/>
<dbReference type="GO" id="GO:0016740">
    <property type="term" value="F:transferase activity"/>
    <property type="evidence" value="ECO:0007669"/>
    <property type="project" value="UniProtKB-KW"/>
</dbReference>
<dbReference type="GO" id="GO:0005737">
    <property type="term" value="C:cytoplasm"/>
    <property type="evidence" value="ECO:0007669"/>
    <property type="project" value="TreeGrafter"/>
</dbReference>
<dbReference type="GO" id="GO:0047982">
    <property type="term" value="F:homocysteine desulfhydrase activity"/>
    <property type="evidence" value="ECO:0007669"/>
    <property type="project" value="UniProtKB-EC"/>
</dbReference>
<dbReference type="InterPro" id="IPR000277">
    <property type="entry name" value="Cys/Met-Metab_PyrdxlP-dep_enz"/>
</dbReference>
<dbReference type="PIRSF" id="PIRSF001434">
    <property type="entry name" value="CGS"/>
    <property type="match status" value="1"/>
</dbReference>
<keyword evidence="9" id="KW-0808">Transferase</keyword>
<feature type="modified residue" description="N6-(pyridoxal phosphate)lysine" evidence="7">
    <location>
        <position position="213"/>
    </location>
</feature>
<sequence length="406" mass="44794">MTKERTPLQSLAGTRSVWGGEEEYLVQGSTQVPVVHSVSFGYEDIDTWHDVARGERTGHIYGRNSNPTVDAFEEKVRLLEGAEAATSFSTGMAAISNVLFTLLSPGDRVVSIKDTYGGTNKIFLEFLPRFRVEVQLCDTQDHEAMEKEIARGCRVLYLETPTNPTLKVVDLERLARAARRVGAIVVVDNTFATPVNQKPLELGADLVIHSATKFLGGHADALGGVVCGSKHRVQQVYHYREINGATLHPMSAYLLLRGMKTLHLRIRQQNQSALAIARYLEEHPAVESVFYPGLSGHVHHVIARKQMKDGYGGVLSFALKGGLEAVRRFLPRLRYAHLAANLGSVETVAGPPRTTSHVECTEKERQAMGIPEGLIRYSVGVEETEDLLFDLKQALEAVENIRAKTS</sequence>
<evidence type="ECO:0000256" key="6">
    <source>
        <dbReference type="ARBA" id="ARBA00052699"/>
    </source>
</evidence>
<dbReference type="Gene3D" id="3.90.1150.10">
    <property type="entry name" value="Aspartate Aminotransferase, domain 1"/>
    <property type="match status" value="1"/>
</dbReference>
<keyword evidence="2 7" id="KW-0663">Pyridoxal phosphate</keyword>
<evidence type="ECO:0000313" key="10">
    <source>
        <dbReference type="Proteomes" id="UP000215459"/>
    </source>
</evidence>
<dbReference type="EMBL" id="NOWF01000002">
    <property type="protein sequence ID" value="OYD08824.1"/>
    <property type="molecule type" value="Genomic_DNA"/>
</dbReference>
<dbReference type="FunFam" id="3.40.640.10:FF:000046">
    <property type="entry name" value="Cystathionine gamma-lyase"/>
    <property type="match status" value="1"/>
</dbReference>
<dbReference type="InterPro" id="IPR015421">
    <property type="entry name" value="PyrdxlP-dep_Trfase_major"/>
</dbReference>
<dbReference type="NCBIfam" id="NF006097">
    <property type="entry name" value="PRK08249.1"/>
    <property type="match status" value="1"/>
</dbReference>
<dbReference type="SUPFAM" id="SSF53383">
    <property type="entry name" value="PLP-dependent transferases"/>
    <property type="match status" value="1"/>
</dbReference>
<evidence type="ECO:0000256" key="5">
    <source>
        <dbReference type="ARBA" id="ARBA00048780"/>
    </source>
</evidence>
<dbReference type="GO" id="GO:0019346">
    <property type="term" value="P:transsulfuration"/>
    <property type="evidence" value="ECO:0007669"/>
    <property type="project" value="InterPro"/>
</dbReference>
<evidence type="ECO:0000313" key="9">
    <source>
        <dbReference type="EMBL" id="OYD08824.1"/>
    </source>
</evidence>
<comment type="catalytic activity">
    <reaction evidence="6">
        <text>L-methionine + H2O = methanethiol + 2-oxobutanoate + NH4(+)</text>
        <dbReference type="Rhea" id="RHEA:23800"/>
        <dbReference type="ChEBI" id="CHEBI:15377"/>
        <dbReference type="ChEBI" id="CHEBI:16007"/>
        <dbReference type="ChEBI" id="CHEBI:16763"/>
        <dbReference type="ChEBI" id="CHEBI:28938"/>
        <dbReference type="ChEBI" id="CHEBI:57844"/>
        <dbReference type="EC" id="4.4.1.11"/>
    </reaction>
    <physiologicalReaction direction="left-to-right" evidence="6">
        <dbReference type="Rhea" id="RHEA:23801"/>
    </physiologicalReaction>
</comment>
<dbReference type="PANTHER" id="PTHR11808">
    <property type="entry name" value="TRANS-SULFURATION ENZYME FAMILY MEMBER"/>
    <property type="match status" value="1"/>
</dbReference>
<evidence type="ECO:0000256" key="7">
    <source>
        <dbReference type="PIRSR" id="PIRSR001434-2"/>
    </source>
</evidence>
<dbReference type="Pfam" id="PF01053">
    <property type="entry name" value="Cys_Met_Meta_PP"/>
    <property type="match status" value="1"/>
</dbReference>
<organism evidence="9 10">
    <name type="scientific">Paludifilum halophilum</name>
    <dbReference type="NCBI Taxonomy" id="1642702"/>
    <lineage>
        <taxon>Bacteria</taxon>
        <taxon>Bacillati</taxon>
        <taxon>Bacillota</taxon>
        <taxon>Bacilli</taxon>
        <taxon>Bacillales</taxon>
        <taxon>Thermoactinomycetaceae</taxon>
        <taxon>Paludifilum</taxon>
    </lineage>
</organism>
<dbReference type="PANTHER" id="PTHR11808:SF80">
    <property type="entry name" value="CYSTATHIONINE GAMMA-LYASE"/>
    <property type="match status" value="1"/>
</dbReference>
<comment type="cofactor">
    <cofactor evidence="1 8">
        <name>pyridoxal 5'-phosphate</name>
        <dbReference type="ChEBI" id="CHEBI:597326"/>
    </cofactor>
</comment>
<proteinExistence type="inferred from homology"/>
<evidence type="ECO:0000256" key="2">
    <source>
        <dbReference type="ARBA" id="ARBA00022898"/>
    </source>
</evidence>
<dbReference type="InterPro" id="IPR015422">
    <property type="entry name" value="PyrdxlP-dep_Trfase_small"/>
</dbReference>
<evidence type="ECO:0000256" key="1">
    <source>
        <dbReference type="ARBA" id="ARBA00001933"/>
    </source>
</evidence>
<accession>A0A235B957</accession>